<evidence type="ECO:0000313" key="4">
    <source>
        <dbReference type="EMBL" id="POY72177.1"/>
    </source>
</evidence>
<dbReference type="FunFam" id="3.40.50.720:FF:000084">
    <property type="entry name" value="Short-chain dehydrogenase reductase"/>
    <property type="match status" value="1"/>
</dbReference>
<keyword evidence="2" id="KW-0560">Oxidoreductase</keyword>
<comment type="caution">
    <text evidence="4">The sequence shown here is derived from an EMBL/GenBank/DDBJ whole genome shotgun (WGS) entry which is preliminary data.</text>
</comment>
<organism evidence="4 5">
    <name type="scientific">Rhodotorula taiwanensis</name>
    <dbReference type="NCBI Taxonomy" id="741276"/>
    <lineage>
        <taxon>Eukaryota</taxon>
        <taxon>Fungi</taxon>
        <taxon>Dikarya</taxon>
        <taxon>Basidiomycota</taxon>
        <taxon>Pucciniomycotina</taxon>
        <taxon>Microbotryomycetes</taxon>
        <taxon>Sporidiobolales</taxon>
        <taxon>Sporidiobolaceae</taxon>
        <taxon>Rhodotorula</taxon>
    </lineage>
</organism>
<dbReference type="SUPFAM" id="SSF51735">
    <property type="entry name" value="NAD(P)-binding Rossmann-fold domains"/>
    <property type="match status" value="1"/>
</dbReference>
<evidence type="ECO:0000313" key="5">
    <source>
        <dbReference type="Proteomes" id="UP000237144"/>
    </source>
</evidence>
<reference evidence="4 5" key="1">
    <citation type="journal article" date="2018" name="Front. Microbiol.">
        <title>Prospects for Fungal Bioremediation of Acidic Radioactive Waste Sites: Characterization and Genome Sequence of Rhodotorula taiwanensis MD1149.</title>
        <authorList>
            <person name="Tkavc R."/>
            <person name="Matrosova V.Y."/>
            <person name="Grichenko O.E."/>
            <person name="Gostincar C."/>
            <person name="Volpe R.P."/>
            <person name="Klimenkova P."/>
            <person name="Gaidamakova E.K."/>
            <person name="Zhou C.E."/>
            <person name="Stewart B.J."/>
            <person name="Lyman M.G."/>
            <person name="Malfatti S.A."/>
            <person name="Rubinfeld B."/>
            <person name="Courtot M."/>
            <person name="Singh J."/>
            <person name="Dalgard C.L."/>
            <person name="Hamilton T."/>
            <person name="Frey K.G."/>
            <person name="Gunde-Cimerman N."/>
            <person name="Dugan L."/>
            <person name="Daly M.J."/>
        </authorList>
    </citation>
    <scope>NUCLEOTIDE SEQUENCE [LARGE SCALE GENOMIC DNA]</scope>
    <source>
        <strain evidence="4 5">MD1149</strain>
    </source>
</reference>
<dbReference type="EMBL" id="PJQD01000057">
    <property type="protein sequence ID" value="POY72177.1"/>
    <property type="molecule type" value="Genomic_DNA"/>
</dbReference>
<dbReference type="Proteomes" id="UP000237144">
    <property type="component" value="Unassembled WGS sequence"/>
</dbReference>
<gene>
    <name evidence="4" type="ORF">BMF94_4814</name>
</gene>
<dbReference type="Gene3D" id="3.40.50.720">
    <property type="entry name" value="NAD(P)-binding Rossmann-like Domain"/>
    <property type="match status" value="1"/>
</dbReference>
<feature type="compositionally biased region" description="Basic and acidic residues" evidence="3">
    <location>
        <begin position="26"/>
        <end position="42"/>
    </location>
</feature>
<evidence type="ECO:0000256" key="1">
    <source>
        <dbReference type="ARBA" id="ARBA00006484"/>
    </source>
</evidence>
<dbReference type="AlphaFoldDB" id="A0A2S5B5Y1"/>
<dbReference type="OrthoDB" id="1393670at2759"/>
<name>A0A2S5B5Y1_9BASI</name>
<sequence length="326" mass="34909">MQAATDAIKNVVSGEKTSSSTGGLKEYQRGYKPEPKAEKEAQGGEGSRPPGKQSVMIDQPLDDILADGSLYKGTGKFEGKVWLITGGDSGIGRSAAILAAYEGANVAIVYLPQEQKDAENVRDYITEKTNGLRKTLLLPLDLKSEANCIKAIDETVANFGRLDVLFNNAAQQLENHSILTLDSKQWEDTFQLNMHSFFYMTKAAVPHLEKVKGSIVNNASVNAFIGRPDLLDYTSTKGAIVSFTRGCANQLAEKDIRVNAVAPGPIVTPLVHSTFSADNIAGVNSGPLERPGQPVEVATGVIFLASNLASYVTGNTLHINGGMFVH</sequence>
<dbReference type="PRINTS" id="PR00081">
    <property type="entry name" value="GDHRDH"/>
</dbReference>
<comment type="similarity">
    <text evidence="1">Belongs to the short-chain dehydrogenases/reductases (SDR) family.</text>
</comment>
<dbReference type="PANTHER" id="PTHR48107:SF26">
    <property type="entry name" value="OXIDOREDUCTASE, SHORT-CHAIN DEHYDROGENASE_REDUCTASE FAMILY (AFU_ORTHOLOGUE AFUA_4G05870)"/>
    <property type="match status" value="1"/>
</dbReference>
<dbReference type="STRING" id="741276.A0A2S5B5Y1"/>
<dbReference type="PRINTS" id="PR00080">
    <property type="entry name" value="SDRFAMILY"/>
</dbReference>
<dbReference type="InterPro" id="IPR002347">
    <property type="entry name" value="SDR_fam"/>
</dbReference>
<protein>
    <recommendedName>
        <fullName evidence="6">NAD(P)-binding protein</fullName>
    </recommendedName>
</protein>
<evidence type="ECO:0000256" key="3">
    <source>
        <dbReference type="SAM" id="MobiDB-lite"/>
    </source>
</evidence>
<evidence type="ECO:0008006" key="6">
    <source>
        <dbReference type="Google" id="ProtNLM"/>
    </source>
</evidence>
<keyword evidence="5" id="KW-1185">Reference proteome</keyword>
<dbReference type="InterPro" id="IPR036291">
    <property type="entry name" value="NAD(P)-bd_dom_sf"/>
</dbReference>
<dbReference type="Pfam" id="PF13561">
    <property type="entry name" value="adh_short_C2"/>
    <property type="match status" value="1"/>
</dbReference>
<evidence type="ECO:0000256" key="2">
    <source>
        <dbReference type="ARBA" id="ARBA00023002"/>
    </source>
</evidence>
<dbReference type="PANTHER" id="PTHR48107">
    <property type="entry name" value="NADPH-DEPENDENT ALDEHYDE REDUCTASE-LIKE PROTEIN, CHLOROPLASTIC-RELATED"/>
    <property type="match status" value="1"/>
</dbReference>
<feature type="region of interest" description="Disordered" evidence="3">
    <location>
        <begin position="1"/>
        <end position="55"/>
    </location>
</feature>
<dbReference type="GO" id="GO:0016614">
    <property type="term" value="F:oxidoreductase activity, acting on CH-OH group of donors"/>
    <property type="evidence" value="ECO:0007669"/>
    <property type="project" value="UniProtKB-ARBA"/>
</dbReference>
<accession>A0A2S5B5Y1</accession>
<proteinExistence type="inferred from homology"/>